<reference evidence="1 2" key="1">
    <citation type="submission" date="2016-03" db="EMBL/GenBank/DDBJ databases">
        <title>Whole genome sequencing of Grifola frondosa 9006-11.</title>
        <authorList>
            <person name="Min B."/>
            <person name="Park H."/>
            <person name="Kim J.-G."/>
            <person name="Cho H."/>
            <person name="Oh Y.-L."/>
            <person name="Kong W.-S."/>
            <person name="Choi I.-G."/>
        </authorList>
    </citation>
    <scope>NUCLEOTIDE SEQUENCE [LARGE SCALE GENOMIC DNA]</scope>
    <source>
        <strain evidence="1 2">9006-11</strain>
    </source>
</reference>
<evidence type="ECO:0000313" key="2">
    <source>
        <dbReference type="Proteomes" id="UP000092993"/>
    </source>
</evidence>
<comment type="caution">
    <text evidence="1">The sequence shown here is derived from an EMBL/GenBank/DDBJ whole genome shotgun (WGS) entry which is preliminary data.</text>
</comment>
<sequence length="160" mass="17362">MLATSIPCRASALGPVREQSMYLNVHGCCAACVHVVLWSLPHLCTQFAHICTRGPRRVRALFFPDEPKNHSTLADQYHQAETPHGTTLNVPNVDGLRFTLLSSFLMCCLAVSSSIFPGRGNLDWHTHDVVGAISVMNILAPVRDSSVGTRDGAAILPQDS</sequence>
<protein>
    <submittedName>
        <fullName evidence="1">Uncharacterized protein</fullName>
    </submittedName>
</protein>
<gene>
    <name evidence="1" type="ORF">A0H81_00048</name>
</gene>
<dbReference type="EMBL" id="LUGG01000001">
    <property type="protein sequence ID" value="OBZ78771.1"/>
    <property type="molecule type" value="Genomic_DNA"/>
</dbReference>
<name>A0A1C7MPF4_GRIFR</name>
<accession>A0A1C7MPF4</accession>
<keyword evidence="2" id="KW-1185">Reference proteome</keyword>
<proteinExistence type="predicted"/>
<dbReference type="Proteomes" id="UP000092993">
    <property type="component" value="Unassembled WGS sequence"/>
</dbReference>
<evidence type="ECO:0000313" key="1">
    <source>
        <dbReference type="EMBL" id="OBZ78771.1"/>
    </source>
</evidence>
<organism evidence="1 2">
    <name type="scientific">Grifola frondosa</name>
    <name type="common">Maitake</name>
    <name type="synonym">Polyporus frondosus</name>
    <dbReference type="NCBI Taxonomy" id="5627"/>
    <lineage>
        <taxon>Eukaryota</taxon>
        <taxon>Fungi</taxon>
        <taxon>Dikarya</taxon>
        <taxon>Basidiomycota</taxon>
        <taxon>Agaricomycotina</taxon>
        <taxon>Agaricomycetes</taxon>
        <taxon>Polyporales</taxon>
        <taxon>Grifolaceae</taxon>
        <taxon>Grifola</taxon>
    </lineage>
</organism>
<dbReference type="AlphaFoldDB" id="A0A1C7MPF4"/>